<dbReference type="Proteomes" id="UP000887574">
    <property type="component" value="Unplaced"/>
</dbReference>
<evidence type="ECO:0000256" key="1">
    <source>
        <dbReference type="SAM" id="MobiDB-lite"/>
    </source>
</evidence>
<name>A0A915EUY0_9BILA</name>
<sequence length="352" mass="39908">MSSVTSNSGWISQPPNSPHYDNLPFQQKQFCKKTPFSSINAQVQNNLQRKSLLNDSNDFAAMHPSDWHLYSSKPLSLHNSFKPITPPALRRSEADFGSNVESLDRVNELKDVQINIHQRNDSVVFTPLNPHPKSRSTERDSRSSNKNRSVSSGQKTTKKRFTSAVGKPGQARETREAVSKALNATNPVRASPISTPMDYEKFVVEKSAQLEHDRDRDLLLFLRDDISESYSQPQERTAVPTVSPAHLKEAQWLLTLDALKHYSSPHSIIAFNYAKFCGDFKKFDAVQGLSYLKFESDMAMDEEKMLSNGQQPTDVIKEGFLVVVPGESSFVDNFRSEKKRYCIVKRDEEAEY</sequence>
<organism evidence="3 4">
    <name type="scientific">Ditylenchus dipsaci</name>
    <dbReference type="NCBI Taxonomy" id="166011"/>
    <lineage>
        <taxon>Eukaryota</taxon>
        <taxon>Metazoa</taxon>
        <taxon>Ecdysozoa</taxon>
        <taxon>Nematoda</taxon>
        <taxon>Chromadorea</taxon>
        <taxon>Rhabditida</taxon>
        <taxon>Tylenchina</taxon>
        <taxon>Tylenchomorpha</taxon>
        <taxon>Sphaerularioidea</taxon>
        <taxon>Anguinidae</taxon>
        <taxon>Anguininae</taxon>
        <taxon>Ditylenchus</taxon>
    </lineage>
</organism>
<dbReference type="WBParaSite" id="jg9531">
    <property type="protein sequence ID" value="jg9531"/>
    <property type="gene ID" value="jg9531"/>
</dbReference>
<proteinExistence type="predicted"/>
<accession>A0A915EUY0</accession>
<feature type="region of interest" description="Disordered" evidence="1">
    <location>
        <begin position="121"/>
        <end position="176"/>
    </location>
</feature>
<feature type="domain" description="Dedicator of cytokinesis C/D N-terminal" evidence="2">
    <location>
        <begin position="193"/>
        <end position="285"/>
    </location>
</feature>
<dbReference type="AlphaFoldDB" id="A0A915EUY0"/>
<evidence type="ECO:0000313" key="3">
    <source>
        <dbReference type="Proteomes" id="UP000887574"/>
    </source>
</evidence>
<dbReference type="Pfam" id="PF11878">
    <property type="entry name" value="DOCK_C-D_N"/>
    <property type="match status" value="1"/>
</dbReference>
<protein>
    <submittedName>
        <fullName evidence="4">Dedicator of cytokinesis C/D N-terminal domain-containing protein</fullName>
    </submittedName>
</protein>
<reference evidence="4" key="1">
    <citation type="submission" date="2022-11" db="UniProtKB">
        <authorList>
            <consortium name="WormBaseParasite"/>
        </authorList>
    </citation>
    <scope>IDENTIFICATION</scope>
</reference>
<evidence type="ECO:0000313" key="4">
    <source>
        <dbReference type="WBParaSite" id="jg9531"/>
    </source>
</evidence>
<feature type="compositionally biased region" description="Polar residues" evidence="1">
    <location>
        <begin position="1"/>
        <end position="14"/>
    </location>
</feature>
<keyword evidence="3" id="KW-1185">Reference proteome</keyword>
<dbReference type="InterPro" id="IPR021816">
    <property type="entry name" value="DOCK_C/D_N"/>
</dbReference>
<evidence type="ECO:0000259" key="2">
    <source>
        <dbReference type="Pfam" id="PF11878"/>
    </source>
</evidence>
<feature type="region of interest" description="Disordered" evidence="1">
    <location>
        <begin position="1"/>
        <end position="23"/>
    </location>
</feature>